<sequence length="226" mass="26332">MDRAFFFDNAMFVGHNDHNFSSGSLMPTSTGDDRPASPPPTLQEALPPARKKRKKEEPKGQNIVVESGENTQENGEEVAKRMEYQATILDCSRRVNQVLWWEEKLRGVKKVTAMYQAYKLVLDTAILEEFWDHRIKAHKCRKCKKHKDDFTQKTYLVCNDCSPADRKKRSKDKTGSICIQCESVYVAGQKWYKGPICNNCYNRNRKAKKKEKQEEEEQDEEEQDEE</sequence>
<name>A0ABR1LC87_9PEZI</name>
<feature type="region of interest" description="Disordered" evidence="2">
    <location>
        <begin position="17"/>
        <end position="77"/>
    </location>
</feature>
<protein>
    <submittedName>
        <fullName evidence="3">Uncharacterized protein</fullName>
    </submittedName>
</protein>
<reference evidence="3 4" key="1">
    <citation type="submission" date="2024-04" db="EMBL/GenBank/DDBJ databases">
        <title>Phyllosticta paracitricarpa is synonymous to the EU quarantine fungus P. citricarpa based on phylogenomic analyses.</title>
        <authorList>
            <consortium name="Lawrence Berkeley National Laboratory"/>
            <person name="Van ingen-buijs V.A."/>
            <person name="Van westerhoven A.C."/>
            <person name="Haridas S."/>
            <person name="Skiadas P."/>
            <person name="Martin F."/>
            <person name="Groenewald J.Z."/>
            <person name="Crous P.W."/>
            <person name="Seidl M.F."/>
        </authorList>
    </citation>
    <scope>NUCLEOTIDE SEQUENCE [LARGE SCALE GENOMIC DNA]</scope>
    <source>
        <strain evidence="3 4">CPC 17464</strain>
    </source>
</reference>
<gene>
    <name evidence="3" type="ORF">J3D65DRAFT_670108</name>
</gene>
<organism evidence="3 4">
    <name type="scientific">Phyllosticta citribraziliensis</name>
    <dbReference type="NCBI Taxonomy" id="989973"/>
    <lineage>
        <taxon>Eukaryota</taxon>
        <taxon>Fungi</taxon>
        <taxon>Dikarya</taxon>
        <taxon>Ascomycota</taxon>
        <taxon>Pezizomycotina</taxon>
        <taxon>Dothideomycetes</taxon>
        <taxon>Dothideomycetes incertae sedis</taxon>
        <taxon>Botryosphaeriales</taxon>
        <taxon>Phyllostictaceae</taxon>
        <taxon>Phyllosticta</taxon>
    </lineage>
</organism>
<evidence type="ECO:0000256" key="2">
    <source>
        <dbReference type="SAM" id="MobiDB-lite"/>
    </source>
</evidence>
<proteinExistence type="predicted"/>
<comment type="caution">
    <text evidence="3">The sequence shown here is derived from an EMBL/GenBank/DDBJ whole genome shotgun (WGS) entry which is preliminary data.</text>
</comment>
<dbReference type="EMBL" id="JBBPEH010000010">
    <property type="protein sequence ID" value="KAK7532840.1"/>
    <property type="molecule type" value="Genomic_DNA"/>
</dbReference>
<dbReference type="RefSeq" id="XP_066652233.1">
    <property type="nucleotide sequence ID" value="XM_066803263.1"/>
</dbReference>
<evidence type="ECO:0000313" key="3">
    <source>
        <dbReference type="EMBL" id="KAK7532840.1"/>
    </source>
</evidence>
<accession>A0ABR1LC87</accession>
<keyword evidence="1" id="KW-0175">Coiled coil</keyword>
<feature type="coiled-coil region" evidence="1">
    <location>
        <begin position="197"/>
        <end position="226"/>
    </location>
</feature>
<evidence type="ECO:0000256" key="1">
    <source>
        <dbReference type="SAM" id="Coils"/>
    </source>
</evidence>
<dbReference type="GeneID" id="92036169"/>
<dbReference type="Proteomes" id="UP001360953">
    <property type="component" value="Unassembled WGS sequence"/>
</dbReference>
<feature type="compositionally biased region" description="Polar residues" evidence="2">
    <location>
        <begin position="19"/>
        <end position="30"/>
    </location>
</feature>
<keyword evidence="4" id="KW-1185">Reference proteome</keyword>
<evidence type="ECO:0000313" key="4">
    <source>
        <dbReference type="Proteomes" id="UP001360953"/>
    </source>
</evidence>